<dbReference type="NCBIfam" id="TIGR01656">
    <property type="entry name" value="Histidinol-ppas"/>
    <property type="match status" value="1"/>
</dbReference>
<organism evidence="8 9">
    <name type="scientific">Pedobacter mendelii</name>
    <dbReference type="NCBI Taxonomy" id="1908240"/>
    <lineage>
        <taxon>Bacteria</taxon>
        <taxon>Pseudomonadati</taxon>
        <taxon>Bacteroidota</taxon>
        <taxon>Sphingobacteriia</taxon>
        <taxon>Sphingobacteriales</taxon>
        <taxon>Sphingobacteriaceae</taxon>
        <taxon>Pedobacter</taxon>
    </lineage>
</organism>
<dbReference type="Pfam" id="PF13242">
    <property type="entry name" value="Hydrolase_like"/>
    <property type="match status" value="1"/>
</dbReference>
<name>A0ABQ2BKV0_9SPHI</name>
<dbReference type="InterPro" id="IPR023214">
    <property type="entry name" value="HAD_sf"/>
</dbReference>
<keyword evidence="9" id="KW-1185">Reference proteome</keyword>
<keyword evidence="4 7" id="KW-0378">Hydrolase</keyword>
<dbReference type="InterPro" id="IPR004446">
    <property type="entry name" value="Heptose_bisP_phosphatase"/>
</dbReference>
<dbReference type="EMBL" id="BMDJ01000010">
    <property type="protein sequence ID" value="GGI28281.1"/>
    <property type="molecule type" value="Genomic_DNA"/>
</dbReference>
<dbReference type="PIRSF" id="PIRSF004682">
    <property type="entry name" value="GmhB"/>
    <property type="match status" value="1"/>
</dbReference>
<dbReference type="NCBIfam" id="TIGR01549">
    <property type="entry name" value="HAD-SF-IA-v1"/>
    <property type="match status" value="1"/>
</dbReference>
<dbReference type="EC" id="3.1.3.-" evidence="7"/>
<evidence type="ECO:0000313" key="8">
    <source>
        <dbReference type="EMBL" id="GGI28281.1"/>
    </source>
</evidence>
<comment type="similarity">
    <text evidence="7">Belongs to the gmhB family.</text>
</comment>
<evidence type="ECO:0000256" key="2">
    <source>
        <dbReference type="ARBA" id="ARBA00022490"/>
    </source>
</evidence>
<dbReference type="InterPro" id="IPR006439">
    <property type="entry name" value="HAD-SF_hydro_IA"/>
</dbReference>
<evidence type="ECO:0000256" key="7">
    <source>
        <dbReference type="PIRNR" id="PIRNR004682"/>
    </source>
</evidence>
<evidence type="ECO:0000256" key="6">
    <source>
        <dbReference type="ARBA" id="ARBA00031828"/>
    </source>
</evidence>
<dbReference type="PANTHER" id="PTHR42891">
    <property type="entry name" value="D-GLYCERO-BETA-D-MANNO-HEPTOSE-1,7-BISPHOSPHATE 7-PHOSPHATASE"/>
    <property type="match status" value="1"/>
</dbReference>
<dbReference type="SUPFAM" id="SSF56784">
    <property type="entry name" value="HAD-like"/>
    <property type="match status" value="1"/>
</dbReference>
<dbReference type="Proteomes" id="UP000645390">
    <property type="component" value="Unassembled WGS sequence"/>
</dbReference>
<dbReference type="InterPro" id="IPR036412">
    <property type="entry name" value="HAD-like_sf"/>
</dbReference>
<protein>
    <recommendedName>
        <fullName evidence="6 7">D,D-heptose 1,7-bisphosphate phosphatase</fullName>
        <ecNumber evidence="7">3.1.3.-</ecNumber>
    </recommendedName>
</protein>
<dbReference type="NCBIfam" id="TIGR00213">
    <property type="entry name" value="GmhB_yaeD"/>
    <property type="match status" value="1"/>
</dbReference>
<dbReference type="CDD" id="cd07503">
    <property type="entry name" value="HAD_HisB-N"/>
    <property type="match status" value="1"/>
</dbReference>
<gene>
    <name evidence="8" type="primary">gmhB</name>
    <name evidence="8" type="ORF">GCM10008119_31870</name>
</gene>
<evidence type="ECO:0000256" key="4">
    <source>
        <dbReference type="ARBA" id="ARBA00022801"/>
    </source>
</evidence>
<evidence type="ECO:0000256" key="1">
    <source>
        <dbReference type="ARBA" id="ARBA00004496"/>
    </source>
</evidence>
<comment type="subcellular location">
    <subcellularLocation>
        <location evidence="1 7">Cytoplasm</location>
    </subcellularLocation>
</comment>
<evidence type="ECO:0000256" key="3">
    <source>
        <dbReference type="ARBA" id="ARBA00022723"/>
    </source>
</evidence>
<proteinExistence type="inferred from homology"/>
<keyword evidence="2 7" id="KW-0963">Cytoplasm</keyword>
<dbReference type="NCBIfam" id="TIGR01662">
    <property type="entry name" value="HAD-SF-IIIA"/>
    <property type="match status" value="1"/>
</dbReference>
<sequence>MQRMNKALFLDRDGVINIDHGYVYKIEDFFFTEKIFKIAKHYHDQGFLIIVVTNQSGIARGYYTESDFNQLTQWMIKKFLDQGIEITKVYHCPHHPDFDGDCSCRKPMPGMILSAQAEFDLALPNSVLIGDSNTDIEAGKKAGVGENYLIYELNNTGL</sequence>
<keyword evidence="3" id="KW-0479">Metal-binding</keyword>
<dbReference type="Gene3D" id="3.40.50.1000">
    <property type="entry name" value="HAD superfamily/HAD-like"/>
    <property type="match status" value="1"/>
</dbReference>
<dbReference type="PANTHER" id="PTHR42891:SF1">
    <property type="entry name" value="D-GLYCERO-BETA-D-MANNO-HEPTOSE-1,7-BISPHOSPHATE 7-PHOSPHATASE"/>
    <property type="match status" value="1"/>
</dbReference>
<accession>A0ABQ2BKV0</accession>
<evidence type="ECO:0000313" key="9">
    <source>
        <dbReference type="Proteomes" id="UP000645390"/>
    </source>
</evidence>
<reference evidence="9" key="1">
    <citation type="journal article" date="2019" name="Int. J. Syst. Evol. Microbiol.">
        <title>The Global Catalogue of Microorganisms (GCM) 10K type strain sequencing project: providing services to taxonomists for standard genome sequencing and annotation.</title>
        <authorList>
            <consortium name="The Broad Institute Genomics Platform"/>
            <consortium name="The Broad Institute Genome Sequencing Center for Infectious Disease"/>
            <person name="Wu L."/>
            <person name="Ma J."/>
        </authorList>
    </citation>
    <scope>NUCLEOTIDE SEQUENCE [LARGE SCALE GENOMIC DNA]</scope>
    <source>
        <strain evidence="9">CCM 8939</strain>
    </source>
</reference>
<dbReference type="InterPro" id="IPR006549">
    <property type="entry name" value="HAD-SF_hydro_IIIA"/>
</dbReference>
<comment type="caution">
    <text evidence="8">The sequence shown here is derived from an EMBL/GenBank/DDBJ whole genome shotgun (WGS) entry which is preliminary data.</text>
</comment>
<dbReference type="InterPro" id="IPR006543">
    <property type="entry name" value="Histidinol-phos"/>
</dbReference>
<evidence type="ECO:0000256" key="5">
    <source>
        <dbReference type="ARBA" id="ARBA00023277"/>
    </source>
</evidence>
<keyword evidence="5 7" id="KW-0119">Carbohydrate metabolism</keyword>